<comment type="subcellular location">
    <subcellularLocation>
        <location evidence="7">Cytoplasm</location>
    </subcellularLocation>
</comment>
<comment type="function">
    <text evidence="7">Catalyzes the release of premature peptidyl moieties from peptidyl-tRNA molecules trapped in stalled 50S ribosomal subunits, and thus maintains levels of free tRNAs and 50S ribosomes.</text>
</comment>
<feature type="binding site" evidence="7">
    <location>
        <position position="58"/>
    </location>
    <ligand>
        <name>tRNA</name>
        <dbReference type="ChEBI" id="CHEBI:17843"/>
    </ligand>
</feature>
<dbReference type="Proteomes" id="UP000034617">
    <property type="component" value="Unassembled WGS sequence"/>
</dbReference>
<dbReference type="HAMAP" id="MF_00083">
    <property type="entry name" value="Pept_tRNA_hydro_bact"/>
    <property type="match status" value="1"/>
</dbReference>
<comment type="caution">
    <text evidence="10">The sequence shown here is derived from an EMBL/GenBank/DDBJ whole genome shotgun (WGS) entry which is preliminary data.</text>
</comment>
<dbReference type="CDD" id="cd00462">
    <property type="entry name" value="PTH"/>
    <property type="match status" value="1"/>
</dbReference>
<dbReference type="PANTHER" id="PTHR17224">
    <property type="entry name" value="PEPTIDYL-TRNA HYDROLASE"/>
    <property type="match status" value="1"/>
</dbReference>
<keyword evidence="7" id="KW-0963">Cytoplasm</keyword>
<dbReference type="GO" id="GO:0005737">
    <property type="term" value="C:cytoplasm"/>
    <property type="evidence" value="ECO:0007669"/>
    <property type="project" value="UniProtKB-SubCell"/>
</dbReference>
<evidence type="ECO:0000256" key="5">
    <source>
        <dbReference type="ARBA" id="ARBA00038063"/>
    </source>
</evidence>
<dbReference type="PROSITE" id="PS01195">
    <property type="entry name" value="PEPT_TRNA_HYDROL_1"/>
    <property type="match status" value="1"/>
</dbReference>
<comment type="similarity">
    <text evidence="5 7 9">Belongs to the PTH family.</text>
</comment>
<dbReference type="GO" id="GO:0006515">
    <property type="term" value="P:protein quality control for misfolded or incompletely synthesized proteins"/>
    <property type="evidence" value="ECO:0007669"/>
    <property type="project" value="UniProtKB-UniRule"/>
</dbReference>
<feature type="active site" description="Proton acceptor" evidence="7">
    <location>
        <position position="19"/>
    </location>
</feature>
<dbReference type="PATRIC" id="fig|1618447.3.peg.1344"/>
<evidence type="ECO:0000256" key="9">
    <source>
        <dbReference type="RuleBase" id="RU004320"/>
    </source>
</evidence>
<evidence type="ECO:0000256" key="4">
    <source>
        <dbReference type="ARBA" id="ARBA00022884"/>
    </source>
</evidence>
<feature type="site" description="Discriminates between blocked and unblocked aminoacyl-tRNA" evidence="7">
    <location>
        <position position="9"/>
    </location>
</feature>
<dbReference type="Gene3D" id="3.40.50.1470">
    <property type="entry name" value="Peptidyl-tRNA hydrolase"/>
    <property type="match status" value="1"/>
</dbReference>
<evidence type="ECO:0000256" key="7">
    <source>
        <dbReference type="HAMAP-Rule" id="MF_00083"/>
    </source>
</evidence>
<dbReference type="GO" id="GO:0072344">
    <property type="term" value="P:rescue of stalled ribosome"/>
    <property type="evidence" value="ECO:0007669"/>
    <property type="project" value="UniProtKB-UniRule"/>
</dbReference>
<dbReference type="GO" id="GO:0000049">
    <property type="term" value="F:tRNA binding"/>
    <property type="evidence" value="ECO:0007669"/>
    <property type="project" value="UniProtKB-UniRule"/>
</dbReference>
<evidence type="ECO:0000256" key="2">
    <source>
        <dbReference type="ARBA" id="ARBA00022555"/>
    </source>
</evidence>
<dbReference type="EMBL" id="LCHM01000083">
    <property type="protein sequence ID" value="KKT34256.1"/>
    <property type="molecule type" value="Genomic_DNA"/>
</dbReference>
<evidence type="ECO:0000256" key="8">
    <source>
        <dbReference type="RuleBase" id="RU000673"/>
    </source>
</evidence>
<dbReference type="SUPFAM" id="SSF53178">
    <property type="entry name" value="Peptidyl-tRNA hydrolase-like"/>
    <property type="match status" value="1"/>
</dbReference>
<evidence type="ECO:0000256" key="6">
    <source>
        <dbReference type="ARBA" id="ARBA00050038"/>
    </source>
</evidence>
<organism evidence="10 11">
    <name type="scientific">Candidatus Gottesmanbacteria bacterium GW2011_GWB1_44_11c</name>
    <dbReference type="NCBI Taxonomy" id="1618447"/>
    <lineage>
        <taxon>Bacteria</taxon>
        <taxon>Candidatus Gottesmaniibacteriota</taxon>
    </lineage>
</organism>
<dbReference type="AlphaFoldDB" id="A0A0G1GH28"/>
<evidence type="ECO:0000313" key="10">
    <source>
        <dbReference type="EMBL" id="KKT34256.1"/>
    </source>
</evidence>
<feature type="binding site" evidence="7">
    <location>
        <position position="60"/>
    </location>
    <ligand>
        <name>tRNA</name>
        <dbReference type="ChEBI" id="CHEBI:17843"/>
    </ligand>
</feature>
<reference evidence="10 11" key="1">
    <citation type="journal article" date="2015" name="Nature">
        <title>rRNA introns, odd ribosomes, and small enigmatic genomes across a large radiation of phyla.</title>
        <authorList>
            <person name="Brown C.T."/>
            <person name="Hug L.A."/>
            <person name="Thomas B.C."/>
            <person name="Sharon I."/>
            <person name="Castelle C.J."/>
            <person name="Singh A."/>
            <person name="Wilkins M.J."/>
            <person name="Williams K.H."/>
            <person name="Banfield J.F."/>
        </authorList>
    </citation>
    <scope>NUCLEOTIDE SEQUENCE [LARGE SCALE GENOMIC DNA]</scope>
</reference>
<dbReference type="PANTHER" id="PTHR17224:SF1">
    <property type="entry name" value="PEPTIDYL-TRNA HYDROLASE"/>
    <property type="match status" value="1"/>
</dbReference>
<dbReference type="InterPro" id="IPR036416">
    <property type="entry name" value="Pept_tRNA_hydro_sf"/>
</dbReference>
<feature type="site" description="Stabilizes the basic form of H active site to accept a proton" evidence="7">
    <location>
        <position position="85"/>
    </location>
</feature>
<name>A0A0G1GH28_9BACT</name>
<evidence type="ECO:0000256" key="1">
    <source>
        <dbReference type="ARBA" id="ARBA00013260"/>
    </source>
</evidence>
<comment type="catalytic activity">
    <reaction evidence="7 8">
        <text>an N-acyl-L-alpha-aminoacyl-tRNA + H2O = an N-acyl-L-amino acid + a tRNA + H(+)</text>
        <dbReference type="Rhea" id="RHEA:54448"/>
        <dbReference type="Rhea" id="RHEA-COMP:10123"/>
        <dbReference type="Rhea" id="RHEA-COMP:13883"/>
        <dbReference type="ChEBI" id="CHEBI:15377"/>
        <dbReference type="ChEBI" id="CHEBI:15378"/>
        <dbReference type="ChEBI" id="CHEBI:59874"/>
        <dbReference type="ChEBI" id="CHEBI:78442"/>
        <dbReference type="ChEBI" id="CHEBI:138191"/>
        <dbReference type="EC" id="3.1.1.29"/>
    </reaction>
</comment>
<feature type="binding site" evidence="7">
    <location>
        <position position="14"/>
    </location>
    <ligand>
        <name>tRNA</name>
        <dbReference type="ChEBI" id="CHEBI:17843"/>
    </ligand>
</feature>
<comment type="subunit">
    <text evidence="7">Monomer.</text>
</comment>
<keyword evidence="2 7" id="KW-0820">tRNA-binding</keyword>
<accession>A0A0G1GH28</accession>
<comment type="function">
    <text evidence="7">Hydrolyzes ribosome-free peptidyl-tRNAs (with 1 or more amino acids incorporated), which drop off the ribosome during protein synthesis, or as a result of ribosome stalling.</text>
</comment>
<proteinExistence type="inferred from homology"/>
<dbReference type="InterPro" id="IPR001328">
    <property type="entry name" value="Pept_tRNA_hydro"/>
</dbReference>
<evidence type="ECO:0000256" key="3">
    <source>
        <dbReference type="ARBA" id="ARBA00022801"/>
    </source>
</evidence>
<dbReference type="Pfam" id="PF01195">
    <property type="entry name" value="Pept_tRNA_hydro"/>
    <property type="match status" value="1"/>
</dbReference>
<keyword evidence="3 7" id="KW-0378">Hydrolase</keyword>
<dbReference type="GO" id="GO:0004045">
    <property type="term" value="F:peptidyl-tRNA hydrolase activity"/>
    <property type="evidence" value="ECO:0007669"/>
    <property type="project" value="UniProtKB-UniRule"/>
</dbReference>
<evidence type="ECO:0000313" key="11">
    <source>
        <dbReference type="Proteomes" id="UP000034617"/>
    </source>
</evidence>
<sequence>MKLVVGLGNPGEAHANNRHNVGFVMVDRLAGEGAEWESKFEALILKAKDYLLVKPQTFMNRSGEVVAKVANFYKVTTDDLMVVHDDLDIRLGEYKIQKGVGPKVHNGLTSVEERLGTANFWRLRVGVDNRPAGQARVPGDEYVLSDFTAEEKEISDGVIEKAVKELERR</sequence>
<dbReference type="NCBIfam" id="TIGR00447">
    <property type="entry name" value="pth"/>
    <property type="match status" value="1"/>
</dbReference>
<protein>
    <recommendedName>
        <fullName evidence="6 7">Peptidyl-tRNA hydrolase</fullName>
        <shortName evidence="7">Pth</shortName>
        <ecNumber evidence="1 7">3.1.1.29</ecNumber>
    </recommendedName>
</protein>
<dbReference type="EC" id="3.1.1.29" evidence="1 7"/>
<dbReference type="InterPro" id="IPR018171">
    <property type="entry name" value="Pept_tRNA_hydro_CS"/>
</dbReference>
<feature type="binding site" evidence="7">
    <location>
        <position position="106"/>
    </location>
    <ligand>
        <name>tRNA</name>
        <dbReference type="ChEBI" id="CHEBI:17843"/>
    </ligand>
</feature>
<keyword evidence="4 7" id="KW-0694">RNA-binding</keyword>
<gene>
    <name evidence="7" type="primary">pth</name>
    <name evidence="10" type="ORF">UW22_C0083G0010</name>
</gene>